<dbReference type="Pfam" id="PF03101">
    <property type="entry name" value="FAR1"/>
    <property type="match status" value="1"/>
</dbReference>
<dbReference type="PANTHER" id="PTHR47718">
    <property type="entry name" value="OS01G0519700 PROTEIN"/>
    <property type="match status" value="1"/>
</dbReference>
<gene>
    <name evidence="7" type="ORF">SSX86_004169</name>
</gene>
<evidence type="ECO:0000256" key="5">
    <source>
        <dbReference type="SAM" id="MobiDB-lite"/>
    </source>
</evidence>
<feature type="compositionally biased region" description="Basic residues" evidence="5">
    <location>
        <begin position="552"/>
        <end position="563"/>
    </location>
</feature>
<dbReference type="InterPro" id="IPR018289">
    <property type="entry name" value="MULE_transposase_dom"/>
</dbReference>
<keyword evidence="2 4" id="KW-0863">Zinc-finger</keyword>
<dbReference type="InterPro" id="IPR007527">
    <property type="entry name" value="Znf_SWIM"/>
</dbReference>
<evidence type="ECO:0000259" key="6">
    <source>
        <dbReference type="PROSITE" id="PS50966"/>
    </source>
</evidence>
<dbReference type="PANTHER" id="PTHR47718:SF17">
    <property type="entry name" value="PROTEIN FAR1-RELATED SEQUENCE 5-LIKE"/>
    <property type="match status" value="1"/>
</dbReference>
<dbReference type="AlphaFoldDB" id="A0AAP0HAN8"/>
<keyword evidence="3" id="KW-0862">Zinc</keyword>
<evidence type="ECO:0000313" key="7">
    <source>
        <dbReference type="EMBL" id="KAK9075840.1"/>
    </source>
</evidence>
<comment type="caution">
    <text evidence="7">The sequence shown here is derived from an EMBL/GenBank/DDBJ whole genome shotgun (WGS) entry which is preliminary data.</text>
</comment>
<dbReference type="Pfam" id="PF10551">
    <property type="entry name" value="MULE"/>
    <property type="match status" value="1"/>
</dbReference>
<feature type="region of interest" description="Disordered" evidence="5">
    <location>
        <begin position="548"/>
        <end position="569"/>
    </location>
</feature>
<accession>A0AAP0HAN8</accession>
<dbReference type="PROSITE" id="PS50966">
    <property type="entry name" value="ZF_SWIM"/>
    <property type="match status" value="1"/>
</dbReference>
<evidence type="ECO:0000256" key="1">
    <source>
        <dbReference type="ARBA" id="ARBA00022723"/>
    </source>
</evidence>
<dbReference type="EMBL" id="JBCNJP010000007">
    <property type="protein sequence ID" value="KAK9075840.1"/>
    <property type="molecule type" value="Genomic_DNA"/>
</dbReference>
<feature type="domain" description="SWIM-type" evidence="6">
    <location>
        <begin position="409"/>
        <end position="442"/>
    </location>
</feature>
<sequence length="613" mass="70922">MSVKPEKGMIFTFLDEAEAFYYEYAKQSGFTVRKGSQYELGGIVKGKHFLCSKEGNKPFKKYDSSSVFGKGKKKVKHRKKYSTRTGCNGHIVYTSSNGRSYKVTKYGGFEKVGVTVVECKNFKRDLNCYIGEYDAEIVVRRMLNKKDLLTDYSFEYTVDDEGKLTAMFWADGECKANYQAFGEIVSFDATFNTNKYKMGFVPFIGIDNHFHNSFGCQLKVVVTDQDRAMKIAIENVFDQCRHRLCMWHIMKKVADKVGPALCNNDKFKEAMCSIVWTDSIDPEFFNAEWQKNINDYDLASNKWLYEMFEIRGMWIPAYFRDEWMSGLMRTTPRSESENHFFSQVTNSQMTLLEFFLTIMKLHLRFKDKPIKRMIMTPDTLFPTCGMNFQLRNKLHAYTQDHAAIRPGCWRIDGDITCTCSCKRFELYGLLCSHVFYVLTMFEVLEIPQKYIMKRCTKEAAPNKGKKALPLSSDSNFANAHEVDKVLRDIMSSYEYIINRLSPDLEALCSVRDQMKEMAKKVDEENRPVVPKNHRDRFAEILRANQPVDGIKNKGRGSHKRIKSKKEQASNCAGKRSRKCLVCGLLTMIEGHVKVKKLVQMMRMVNSRCSCVIL</sequence>
<organism evidence="7 8">
    <name type="scientific">Deinandra increscens subsp. villosa</name>
    <dbReference type="NCBI Taxonomy" id="3103831"/>
    <lineage>
        <taxon>Eukaryota</taxon>
        <taxon>Viridiplantae</taxon>
        <taxon>Streptophyta</taxon>
        <taxon>Embryophyta</taxon>
        <taxon>Tracheophyta</taxon>
        <taxon>Spermatophyta</taxon>
        <taxon>Magnoliopsida</taxon>
        <taxon>eudicotyledons</taxon>
        <taxon>Gunneridae</taxon>
        <taxon>Pentapetalae</taxon>
        <taxon>asterids</taxon>
        <taxon>campanulids</taxon>
        <taxon>Asterales</taxon>
        <taxon>Asteraceae</taxon>
        <taxon>Asteroideae</taxon>
        <taxon>Heliantheae alliance</taxon>
        <taxon>Madieae</taxon>
        <taxon>Madiinae</taxon>
        <taxon>Deinandra</taxon>
    </lineage>
</organism>
<dbReference type="GO" id="GO:0008270">
    <property type="term" value="F:zinc ion binding"/>
    <property type="evidence" value="ECO:0007669"/>
    <property type="project" value="UniProtKB-KW"/>
</dbReference>
<evidence type="ECO:0000256" key="3">
    <source>
        <dbReference type="ARBA" id="ARBA00022833"/>
    </source>
</evidence>
<dbReference type="InterPro" id="IPR006564">
    <property type="entry name" value="Znf_PMZ"/>
</dbReference>
<keyword evidence="1" id="KW-0479">Metal-binding</keyword>
<proteinExistence type="predicted"/>
<dbReference type="Pfam" id="PF04434">
    <property type="entry name" value="SWIM"/>
    <property type="match status" value="1"/>
</dbReference>
<dbReference type="Proteomes" id="UP001408789">
    <property type="component" value="Unassembled WGS sequence"/>
</dbReference>
<evidence type="ECO:0000313" key="8">
    <source>
        <dbReference type="Proteomes" id="UP001408789"/>
    </source>
</evidence>
<protein>
    <recommendedName>
        <fullName evidence="6">SWIM-type domain-containing protein</fullName>
    </recommendedName>
</protein>
<evidence type="ECO:0000256" key="4">
    <source>
        <dbReference type="PROSITE-ProRule" id="PRU00325"/>
    </source>
</evidence>
<dbReference type="InterPro" id="IPR004330">
    <property type="entry name" value="FAR1_DNA_bnd_dom"/>
</dbReference>
<evidence type="ECO:0000256" key="2">
    <source>
        <dbReference type="ARBA" id="ARBA00022771"/>
    </source>
</evidence>
<name>A0AAP0HAN8_9ASTR</name>
<keyword evidence="8" id="KW-1185">Reference proteome</keyword>
<reference evidence="7 8" key="1">
    <citation type="submission" date="2024-04" db="EMBL/GenBank/DDBJ databases">
        <title>The reference genome of an endangered Asteraceae, Deinandra increscens subsp. villosa, native to the Central Coast of California.</title>
        <authorList>
            <person name="Guilliams M."/>
            <person name="Hasenstab-Lehman K."/>
            <person name="Meyer R."/>
            <person name="Mcevoy S."/>
        </authorList>
    </citation>
    <scope>NUCLEOTIDE SEQUENCE [LARGE SCALE GENOMIC DNA]</scope>
    <source>
        <tissue evidence="7">Leaf</tissue>
    </source>
</reference>
<dbReference type="SMART" id="SM00575">
    <property type="entry name" value="ZnF_PMZ"/>
    <property type="match status" value="1"/>
</dbReference>